<name>A0A9Q4FT29_9HYPH</name>
<protein>
    <submittedName>
        <fullName evidence="1">Uncharacterized protein</fullName>
    </submittedName>
</protein>
<proteinExistence type="predicted"/>
<dbReference type="EMBL" id="JAMWDU010000003">
    <property type="protein sequence ID" value="MCP8887485.1"/>
    <property type="molecule type" value="Genomic_DNA"/>
</dbReference>
<evidence type="ECO:0000313" key="2">
    <source>
        <dbReference type="Proteomes" id="UP001060275"/>
    </source>
</evidence>
<gene>
    <name evidence="1" type="ORF">NF348_10240</name>
</gene>
<dbReference type="AlphaFoldDB" id="A0A9Q4FT29"/>
<dbReference type="Proteomes" id="UP001060275">
    <property type="component" value="Unassembled WGS sequence"/>
</dbReference>
<organism evidence="1 2">
    <name type="scientific">Devosia ureilytica</name>
    <dbReference type="NCBI Taxonomy" id="2952754"/>
    <lineage>
        <taxon>Bacteria</taxon>
        <taxon>Pseudomonadati</taxon>
        <taxon>Pseudomonadota</taxon>
        <taxon>Alphaproteobacteria</taxon>
        <taxon>Hyphomicrobiales</taxon>
        <taxon>Devosiaceae</taxon>
        <taxon>Devosia</taxon>
    </lineage>
</organism>
<accession>A0A9Q4FT29</accession>
<keyword evidence="2" id="KW-1185">Reference proteome</keyword>
<reference evidence="1" key="1">
    <citation type="submission" date="2022-06" db="EMBL/GenBank/DDBJ databases">
        <title>Devosia sp. XJ19-45 genome assembly.</title>
        <authorList>
            <person name="Li B."/>
            <person name="Cai M."/>
            <person name="Nie G."/>
            <person name="Li W."/>
        </authorList>
    </citation>
    <scope>NUCLEOTIDE SEQUENCE</scope>
    <source>
        <strain evidence="1">XJ19-45</strain>
    </source>
</reference>
<comment type="caution">
    <text evidence="1">The sequence shown here is derived from an EMBL/GenBank/DDBJ whole genome shotgun (WGS) entry which is preliminary data.</text>
</comment>
<dbReference type="RefSeq" id="WP_254674558.1">
    <property type="nucleotide sequence ID" value="NZ_JAMWDU010000003.1"/>
</dbReference>
<sequence length="120" mass="13871">MRKDWRLNHSSISFHQLNTFRHLAIEIDQLEAQLRTLPDAVSPSPLLVELVRLLRADLYRLVSREVGARALRRPLPEAPGKATLTQNLDEARLALARFREAHSAAWSDRDDRWLVDREPS</sequence>
<evidence type="ECO:0000313" key="1">
    <source>
        <dbReference type="EMBL" id="MCP8887485.1"/>
    </source>
</evidence>